<evidence type="ECO:0000313" key="1">
    <source>
        <dbReference type="EMBL" id="KGD61058.1"/>
    </source>
</evidence>
<dbReference type="InterPro" id="IPR021253">
    <property type="entry name" value="ZrgA-like"/>
</dbReference>
<comment type="caution">
    <text evidence="1">The sequence shown here is derived from an EMBL/GenBank/DDBJ whole genome shotgun (WGS) entry which is preliminary data.</text>
</comment>
<evidence type="ECO:0000313" key="2">
    <source>
        <dbReference type="Proteomes" id="UP000029443"/>
    </source>
</evidence>
<keyword evidence="2" id="KW-1185">Reference proteome</keyword>
<dbReference type="EMBL" id="ARXU01000006">
    <property type="protein sequence ID" value="KGD61058.1"/>
    <property type="molecule type" value="Genomic_DNA"/>
</dbReference>
<sequence length="164" mass="17599">MLLSNLANAAGVHQHGLADAAVVVEGQSLTVSFRAPLMDILGTEQPPADAAARVRYADRLKQVSEPLPSPVAGCRLSHETRSGVAALFPESQQHDPDHAHHEHSHHADVEAEWTFQCQSPDKLSEVTLPFLAIFSGLATEVILLLPDGQSALRLAPGNTRIPLE</sequence>
<organism evidence="1 2">
    <name type="scientific">Alcanivorax jadensis T9</name>
    <dbReference type="NCBI Taxonomy" id="1177181"/>
    <lineage>
        <taxon>Bacteria</taxon>
        <taxon>Pseudomonadati</taxon>
        <taxon>Pseudomonadota</taxon>
        <taxon>Gammaproteobacteria</taxon>
        <taxon>Oceanospirillales</taxon>
        <taxon>Alcanivoracaceae</taxon>
        <taxon>Alcanivorax</taxon>
    </lineage>
</organism>
<reference evidence="1 2" key="1">
    <citation type="submission" date="2012-09" db="EMBL/GenBank/DDBJ databases">
        <title>Genome Sequence of alkane-degrading Bacterium Alcanivorax jadensis T9.</title>
        <authorList>
            <person name="Lai Q."/>
            <person name="Shao Z."/>
        </authorList>
    </citation>
    <scope>NUCLEOTIDE SEQUENCE [LARGE SCALE GENOMIC DNA]</scope>
    <source>
        <strain evidence="1 2">T9</strain>
    </source>
</reference>
<evidence type="ECO:0008006" key="3">
    <source>
        <dbReference type="Google" id="ProtNLM"/>
    </source>
</evidence>
<dbReference type="Proteomes" id="UP000029443">
    <property type="component" value="Unassembled WGS sequence"/>
</dbReference>
<accession>A0ABR4WCT1</accession>
<proteinExistence type="predicted"/>
<gene>
    <name evidence="1" type="ORF">T9A_01918</name>
</gene>
<protein>
    <recommendedName>
        <fullName evidence="3">DUF2796 domain-containing protein</fullName>
    </recommendedName>
</protein>
<dbReference type="Pfam" id="PF10986">
    <property type="entry name" value="ZrgA"/>
    <property type="match status" value="1"/>
</dbReference>
<name>A0ABR4WCT1_9GAMM</name>